<evidence type="ECO:0000313" key="3">
    <source>
        <dbReference type="Proteomes" id="UP000214600"/>
    </source>
</evidence>
<feature type="domain" description="Antitoxin Xre/MbcA/ParS-like toxin-binding" evidence="1">
    <location>
        <begin position="46"/>
        <end position="89"/>
    </location>
</feature>
<accession>A0A228IM94</accession>
<name>A0A228IM94_9BURK</name>
<evidence type="ECO:0000259" key="1">
    <source>
        <dbReference type="Pfam" id="PF09722"/>
    </source>
</evidence>
<reference evidence="3" key="1">
    <citation type="submission" date="2017-06" db="EMBL/GenBank/DDBJ databases">
        <authorList>
            <person name="LiPuma J."/>
            <person name="Spilker T."/>
        </authorList>
    </citation>
    <scope>NUCLEOTIDE SEQUENCE [LARGE SCALE GENOMIC DNA]</scope>
    <source>
        <strain evidence="3">AU17325</strain>
    </source>
</reference>
<dbReference type="EMBL" id="NKFA01000007">
    <property type="protein sequence ID" value="OXI43523.1"/>
    <property type="molecule type" value="Genomic_DNA"/>
</dbReference>
<dbReference type="AlphaFoldDB" id="A0A228IM94"/>
<sequence>MSGINEAVGAKSPSADQNSNISSAVIDMLTAHVQKMVEESGNPKDFDSRAWVVDWLNSPIPALGGRRPKDYLHTSDGVDLISRMVVSLQTGTYW</sequence>
<gene>
    <name evidence="2" type="ORF">CFB84_18300</name>
</gene>
<dbReference type="InterPro" id="IPR024467">
    <property type="entry name" value="Xre/MbcA/ParS-like_toxin-bd"/>
</dbReference>
<dbReference type="OrthoDB" id="5918037at2"/>
<dbReference type="Pfam" id="PF09722">
    <property type="entry name" value="Xre_MbcA_ParS_C"/>
    <property type="match status" value="1"/>
</dbReference>
<comment type="caution">
    <text evidence="2">The sequence shown here is derived from an EMBL/GenBank/DDBJ whole genome shotgun (WGS) entry which is preliminary data.</text>
</comment>
<reference evidence="2 3" key="2">
    <citation type="submission" date="2017-08" db="EMBL/GenBank/DDBJ databases">
        <title>WGS of novel Burkholderia cepaca complex species.</title>
        <authorList>
            <person name="Lipuma J."/>
            <person name="Spilker T."/>
        </authorList>
    </citation>
    <scope>NUCLEOTIDE SEQUENCE [LARGE SCALE GENOMIC DNA]</scope>
    <source>
        <strain evidence="2 3">AU17325</strain>
    </source>
</reference>
<protein>
    <recommendedName>
        <fullName evidence="1">Antitoxin Xre/MbcA/ParS-like toxin-binding domain-containing protein</fullName>
    </recommendedName>
</protein>
<organism evidence="2 3">
    <name type="scientific">Burkholderia aenigmatica</name>
    <dbReference type="NCBI Taxonomy" id="2015348"/>
    <lineage>
        <taxon>Bacteria</taxon>
        <taxon>Pseudomonadati</taxon>
        <taxon>Pseudomonadota</taxon>
        <taxon>Betaproteobacteria</taxon>
        <taxon>Burkholderiales</taxon>
        <taxon>Burkholderiaceae</taxon>
        <taxon>Burkholderia</taxon>
        <taxon>Burkholderia cepacia complex</taxon>
    </lineage>
</organism>
<evidence type="ECO:0000313" key="2">
    <source>
        <dbReference type="EMBL" id="OXI43523.1"/>
    </source>
</evidence>
<dbReference type="Proteomes" id="UP000214600">
    <property type="component" value="Unassembled WGS sequence"/>
</dbReference>
<proteinExistence type="predicted"/>